<comment type="caution">
    <text evidence="1">The sequence shown here is derived from an EMBL/GenBank/DDBJ whole genome shotgun (WGS) entry which is preliminary data.</text>
</comment>
<dbReference type="NCBIfam" id="TIGR04282">
    <property type="entry name" value="glyco_like_cofC"/>
    <property type="match status" value="1"/>
</dbReference>
<dbReference type="PATRIC" id="fig|946077.3.peg.467"/>
<proteinExistence type="predicted"/>
<accession>I0WK99</accession>
<evidence type="ECO:0000313" key="2">
    <source>
        <dbReference type="Proteomes" id="UP000005938"/>
    </source>
</evidence>
<dbReference type="Pfam" id="PF09837">
    <property type="entry name" value="DUF2064"/>
    <property type="match status" value="1"/>
</dbReference>
<dbReference type="STRING" id="946077.W5A_02290"/>
<dbReference type="eggNOG" id="COG3222">
    <property type="taxonomic scope" value="Bacteria"/>
</dbReference>
<gene>
    <name evidence="1" type="ORF">W5A_02290</name>
</gene>
<dbReference type="RefSeq" id="WP_008236947.1">
    <property type="nucleotide sequence ID" value="NZ_AJJU01000002.1"/>
</dbReference>
<dbReference type="SUPFAM" id="SSF53448">
    <property type="entry name" value="Nucleotide-diphospho-sugar transferases"/>
    <property type="match status" value="1"/>
</dbReference>
<evidence type="ECO:0000313" key="1">
    <source>
        <dbReference type="EMBL" id="EID76815.1"/>
    </source>
</evidence>
<dbReference type="AlphaFoldDB" id="I0WK99"/>
<reference evidence="1 2" key="1">
    <citation type="journal article" date="2012" name="J. Bacteriol.">
        <title>Genome Sequence of the Halotolerant Bacterium Imtechella halotolerans K1T.</title>
        <authorList>
            <person name="Kumar S."/>
            <person name="Vikram S."/>
            <person name="Subramanian S."/>
            <person name="Raghava G.P."/>
            <person name="Pinnaka A.K."/>
        </authorList>
    </citation>
    <scope>NUCLEOTIDE SEQUENCE [LARGE SCALE GENOMIC DNA]</scope>
    <source>
        <strain evidence="1 2">K1</strain>
    </source>
</reference>
<dbReference type="EMBL" id="AJJU01000002">
    <property type="protein sequence ID" value="EID76815.1"/>
    <property type="molecule type" value="Genomic_DNA"/>
</dbReference>
<keyword evidence="2" id="KW-1185">Reference proteome</keyword>
<name>I0WK99_9FLAO</name>
<dbReference type="PANTHER" id="PTHR36529">
    <property type="entry name" value="SLL1095 PROTEIN"/>
    <property type="match status" value="1"/>
</dbReference>
<evidence type="ECO:0008006" key="3">
    <source>
        <dbReference type="Google" id="ProtNLM"/>
    </source>
</evidence>
<sequence>MLTKPLLIIFIRNAEWGKVKTRLAKSIGNDNALDLYNFLLKHTAEISTPLPIDKWVFYSEEIIQEDVWPCDQFIKKKQKGENLGLRMKNAFIEGKSAGYNNIIIIGSDLFDITTEELSQAFATLNNSDVVIGPAIDGGYYLLGLKEIPKGIFDNKEWGTSSIFKDTLVHLKTFKTSILPPKNDIDTIEDILNNPVFIKYYS</sequence>
<dbReference type="Gene3D" id="3.90.550.10">
    <property type="entry name" value="Spore Coat Polysaccharide Biosynthesis Protein SpsA, Chain A"/>
    <property type="match status" value="1"/>
</dbReference>
<dbReference type="PANTHER" id="PTHR36529:SF1">
    <property type="entry name" value="GLYCOSYLTRANSFERASE"/>
    <property type="match status" value="1"/>
</dbReference>
<protein>
    <recommendedName>
        <fullName evidence="3">Glycosyltransferase</fullName>
    </recommendedName>
</protein>
<dbReference type="InterPro" id="IPR029044">
    <property type="entry name" value="Nucleotide-diphossugar_trans"/>
</dbReference>
<dbReference type="Proteomes" id="UP000005938">
    <property type="component" value="Unassembled WGS sequence"/>
</dbReference>
<dbReference type="OrthoDB" id="9798250at2"/>
<dbReference type="InterPro" id="IPR018641">
    <property type="entry name" value="Trfase_1_rSAM/seldom-assoc"/>
</dbReference>
<organism evidence="1 2">
    <name type="scientific">Imtechella halotolerans K1</name>
    <dbReference type="NCBI Taxonomy" id="946077"/>
    <lineage>
        <taxon>Bacteria</taxon>
        <taxon>Pseudomonadati</taxon>
        <taxon>Bacteroidota</taxon>
        <taxon>Flavobacteriia</taxon>
        <taxon>Flavobacteriales</taxon>
        <taxon>Flavobacteriaceae</taxon>
        <taxon>Imtechella</taxon>
    </lineage>
</organism>